<dbReference type="Gene3D" id="2.180.10.10">
    <property type="entry name" value="RHS repeat-associated core"/>
    <property type="match status" value="3"/>
</dbReference>
<dbReference type="Pfam" id="PF05593">
    <property type="entry name" value="RHS_repeat"/>
    <property type="match status" value="3"/>
</dbReference>
<dbReference type="NCBIfam" id="TIGR01643">
    <property type="entry name" value="YD_repeat_2x"/>
    <property type="match status" value="6"/>
</dbReference>
<evidence type="ECO:0000256" key="1">
    <source>
        <dbReference type="ARBA" id="ARBA00022737"/>
    </source>
</evidence>
<organism evidence="5 6">
    <name type="scientific">Paenibacillus algorifonticola</name>
    <dbReference type="NCBI Taxonomy" id="684063"/>
    <lineage>
        <taxon>Bacteria</taxon>
        <taxon>Bacillati</taxon>
        <taxon>Bacillota</taxon>
        <taxon>Bacilli</taxon>
        <taxon>Bacillales</taxon>
        <taxon>Paenibacillaceae</taxon>
        <taxon>Paenibacillus</taxon>
    </lineage>
</organism>
<keyword evidence="6" id="KW-1185">Reference proteome</keyword>
<feature type="domain" description="Teneurin-like YD-shell" evidence="4">
    <location>
        <begin position="1212"/>
        <end position="1750"/>
    </location>
</feature>
<keyword evidence="1" id="KW-0677">Repeat</keyword>
<dbReference type="InterPro" id="IPR031325">
    <property type="entry name" value="RHS_repeat"/>
</dbReference>
<feature type="domain" description="DUF6531" evidence="3">
    <location>
        <begin position="685"/>
        <end position="756"/>
    </location>
</feature>
<protein>
    <submittedName>
        <fullName evidence="5">RHS repeat-associated core domain-containing protein</fullName>
    </submittedName>
</protein>
<sequence length="1914" mass="215399">MAVKKEDQLGGLTVRELTLKWPYGAIRLEGMALSRKPGEHAKLYVKGRLKEKAGHDVVRHASSGDEVGLWVKGDTFDAGSALGQDYPLFLGQLDQLELIESQGNERIELVVVSHTQKLDGERKSRSFQHAGLTYHQVITEVLAAFPGANYRIDAFEPSQKVGKLLLQYEETDWEFLHRIASHAGAMLTPDVSRHGVSLWVGAPSGLRRHKLPSGMAYQMSRDVGAFVTAVPAAGEALGEQIFTRCTIKLDKLYALGDQVELNGVWFTVVGMKAELEQSMLAFEYDCAIAGGVRRNKLYNPYLVGLAVEGKVIAVAPKKAKVHLDIDPQQPEQEAVWFPYSSSASHFIHSMPQVGSRVKLYFPGKQEEDAMLINSVRTPSSGSGEAAAKAEQKMADTTVKSFTTSYGKDFTLGLQDITFTATEGALFLSMNEETGIELASDKDIVLSAPEELSFKEFKTFQAQAEDEIIVLGKGGSLILNDNSEAGGSKIIADGSDRQSYSVITNPEAEQAKIDKEKEGFWDKVQMGLDVLGMLPGVGAVFDVVNAGISLARGDFLGAGMSLLCMVPGVGDAFGAAKIASKVAKKVGKAVLKQGGEKALVLAKSQMDKVLTAAKRVKGQADNLQKQVEGKIAKMQEQLADRTKSLLAAAAKNTMVNKGLTALNHKVLSKFGGTKGLKDKFCKWGFEPVDLITGRMMSEAEDFAFPGPLPLSWERRWISDSRHNGWLGHGAHHALDMRLSVMGDGIGVLLGDGRVASFELLHRGKIEMFNRLERLTLRRLGKNYTLYDHESRLTYYFEPAVIAETMRDKEQAQPKRGLGSASGLTQRTITEPEQEIIAGKGYRLTRPVPAKPPVGFMGTTAKTLAAEEQRDGQESLYRLHRVENEFSHRIALYYDERGFIRQVIDSVGRELEVGTDQAGRMTAVTHVYGKGYSRKWDLLVRYAYNEAGDLIAITDALGQTTHIRYDQHLMVRKTDRNGYSFHWHYDGPTTGARCVHTYGDDGLLEGKIRYDNGFNEVENSQGHRTVFEYDERYFCTRMVNPLGGIYCYSYNDQADLLSETDEDGIQTAYEYDEQGQLTKQMEMDGSEWRFAYTENGQLLKVIDPEGGMQSWKYDADGHVRGICGADGATTTFQYDEQHRLIEVKSPFGTTAKFGYDEQHNLIEATSANGAISRWTYDHRGVCLEESNAAGAKQIFAYDALGRVTQISLPDGDVMNLQYNAYDDVILAENNQQRVRFGYTPLGKLRWREEKNRRVDLLYNQEEELVGVVNEREERYELERDANGQIVREIGFDGLARSYAHSTGGLLKRITRPGNRWTAFRHNPQGQITQTEYSDGWMETYAYNRIGHLFKTTNPHTTVKFEYNQAGQLMKEWRDDYWVASEYDEQGNRIAMSSSFGAQLTIDRDEIGQVKRMEASQTLQEQRGSHSSAKENSSWQARMKYNALGQEIERLLPGGMISSWQYDAAGHPERHKVKAGGSESRKRTYEWGINNRLKSIKDDLFGKRATYSYNDFGDLVASDSSENFSRLFRHTDEVGNLYGDRYEPDREYGSGGRLLSMKGTRYRYDEEGQLVEKIDAGGKRWQYDYYGNGMMSRVVRPDGQEVTFKYDPLGRRIEKHFGGMVNCYVWDGNNILHEWKKEKVEEAEVADTISDQLITWIFDEGTFHPAAKITSEGTYSIITNHLGTPVEMYDESGTKMWSCELDIYGQIPWYNLQGKRKDCPFRYPGQYEDEETGLYYNRFRYYSPQEGMYTQQDPIRLAGGFRLYGYVLDPNVWMDPFGLSSTKLDKQLQGRVGDKMQAHHVIPEEIWKKYILFFNDVGLGGRMDEAFNGIHLPDSSKTAKVKGMKVFHNGSHPLYSAIVEGRIEVILSLFEEEDGINKQEARKMVRKLQMEMKNKIWNGDVPINPNNPIIKRCKKLS</sequence>
<name>A0A1I2CDY9_9BACL</name>
<dbReference type="EMBL" id="FONN01000005">
    <property type="protein sequence ID" value="SFE66458.1"/>
    <property type="molecule type" value="Genomic_DNA"/>
</dbReference>
<dbReference type="OrthoDB" id="41445at2"/>
<feature type="coiled-coil region" evidence="2">
    <location>
        <begin position="605"/>
        <end position="639"/>
    </location>
</feature>
<evidence type="ECO:0000313" key="5">
    <source>
        <dbReference type="EMBL" id="SFE66458.1"/>
    </source>
</evidence>
<dbReference type="InterPro" id="IPR056823">
    <property type="entry name" value="TEN-like_YD-shell"/>
</dbReference>
<dbReference type="Pfam" id="PF14412">
    <property type="entry name" value="AHH"/>
    <property type="match status" value="1"/>
</dbReference>
<dbReference type="SUPFAM" id="SSF69279">
    <property type="entry name" value="Phage tail proteins"/>
    <property type="match status" value="1"/>
</dbReference>
<dbReference type="PANTHER" id="PTHR32305:SF15">
    <property type="entry name" value="PROTEIN RHSA-RELATED"/>
    <property type="match status" value="1"/>
</dbReference>
<dbReference type="CDD" id="cd20745">
    <property type="entry name" value="FIX_RhsA_AHH_HNH-like"/>
    <property type="match status" value="1"/>
</dbReference>
<evidence type="ECO:0000313" key="6">
    <source>
        <dbReference type="Proteomes" id="UP000183410"/>
    </source>
</evidence>
<dbReference type="Proteomes" id="UP000183410">
    <property type="component" value="Unassembled WGS sequence"/>
</dbReference>
<dbReference type="InterPro" id="IPR032871">
    <property type="entry name" value="AHH_dom_containing"/>
</dbReference>
<dbReference type="Pfam" id="PF20148">
    <property type="entry name" value="DUF6531"/>
    <property type="match status" value="1"/>
</dbReference>
<dbReference type="Pfam" id="PF05954">
    <property type="entry name" value="Phage_GPD"/>
    <property type="match status" value="1"/>
</dbReference>
<dbReference type="InterPro" id="IPR050708">
    <property type="entry name" value="T6SS_VgrG/RHS"/>
</dbReference>
<gene>
    <name evidence="5" type="ORF">SAMN04487969_10518</name>
</gene>
<dbReference type="PRINTS" id="PR00394">
    <property type="entry name" value="RHSPROTEIN"/>
</dbReference>
<dbReference type="PANTHER" id="PTHR32305">
    <property type="match status" value="1"/>
</dbReference>
<dbReference type="InterPro" id="IPR045351">
    <property type="entry name" value="DUF6531"/>
</dbReference>
<dbReference type="InterPro" id="IPR022385">
    <property type="entry name" value="Rhs_assc_core"/>
</dbReference>
<accession>A0A1I2CDY9</accession>
<evidence type="ECO:0000259" key="3">
    <source>
        <dbReference type="Pfam" id="PF20148"/>
    </source>
</evidence>
<dbReference type="Pfam" id="PF25023">
    <property type="entry name" value="TEN_YD-shell"/>
    <property type="match status" value="1"/>
</dbReference>
<reference evidence="6" key="1">
    <citation type="submission" date="2016-10" db="EMBL/GenBank/DDBJ databases">
        <authorList>
            <person name="Varghese N."/>
            <person name="Submissions S."/>
        </authorList>
    </citation>
    <scope>NUCLEOTIDE SEQUENCE [LARGE SCALE GENOMIC DNA]</scope>
    <source>
        <strain evidence="6">CGMCC 1.10223</strain>
    </source>
</reference>
<dbReference type="RefSeq" id="WP_052737006.1">
    <property type="nucleotide sequence ID" value="NZ_FONN01000005.1"/>
</dbReference>
<dbReference type="InterPro" id="IPR006530">
    <property type="entry name" value="YD"/>
</dbReference>
<evidence type="ECO:0000256" key="2">
    <source>
        <dbReference type="SAM" id="Coils"/>
    </source>
</evidence>
<dbReference type="NCBIfam" id="TIGR03696">
    <property type="entry name" value="Rhs_assc_core"/>
    <property type="match status" value="1"/>
</dbReference>
<proteinExistence type="predicted"/>
<dbReference type="Gene3D" id="3.55.50.10">
    <property type="entry name" value="Baseplate protein-like domains"/>
    <property type="match status" value="1"/>
</dbReference>
<keyword evidence="2" id="KW-0175">Coiled coil</keyword>
<evidence type="ECO:0000259" key="4">
    <source>
        <dbReference type="Pfam" id="PF25023"/>
    </source>
</evidence>